<feature type="compositionally biased region" description="Basic and acidic residues" evidence="2">
    <location>
        <begin position="34"/>
        <end position="43"/>
    </location>
</feature>
<feature type="domain" description="Impact N-terminal" evidence="3">
    <location>
        <begin position="399"/>
        <end position="487"/>
    </location>
</feature>
<dbReference type="PANTHER" id="PTHR16301:SF25">
    <property type="entry name" value="PROTEIN IMPACT"/>
    <property type="match status" value="1"/>
</dbReference>
<feature type="compositionally biased region" description="Basic and acidic residues" evidence="2">
    <location>
        <begin position="580"/>
        <end position="602"/>
    </location>
</feature>
<organism evidence="4 5">
    <name type="scientific">Testicularia cyperi</name>
    <dbReference type="NCBI Taxonomy" id="1882483"/>
    <lineage>
        <taxon>Eukaryota</taxon>
        <taxon>Fungi</taxon>
        <taxon>Dikarya</taxon>
        <taxon>Basidiomycota</taxon>
        <taxon>Ustilaginomycotina</taxon>
        <taxon>Ustilaginomycetes</taxon>
        <taxon>Ustilaginales</taxon>
        <taxon>Anthracoideaceae</taxon>
        <taxon>Testicularia</taxon>
    </lineage>
</organism>
<evidence type="ECO:0000259" key="3">
    <source>
        <dbReference type="Pfam" id="PF01205"/>
    </source>
</evidence>
<feature type="region of interest" description="Disordered" evidence="2">
    <location>
        <begin position="1"/>
        <end position="252"/>
    </location>
</feature>
<dbReference type="Proteomes" id="UP000246740">
    <property type="component" value="Unassembled WGS sequence"/>
</dbReference>
<reference evidence="4 5" key="1">
    <citation type="journal article" date="2018" name="Mol. Biol. Evol.">
        <title>Broad Genomic Sampling Reveals a Smut Pathogenic Ancestry of the Fungal Clade Ustilaginomycotina.</title>
        <authorList>
            <person name="Kijpornyongpan T."/>
            <person name="Mondo S.J."/>
            <person name="Barry K."/>
            <person name="Sandor L."/>
            <person name="Lee J."/>
            <person name="Lipzen A."/>
            <person name="Pangilinan J."/>
            <person name="LaButti K."/>
            <person name="Hainaut M."/>
            <person name="Henrissat B."/>
            <person name="Grigoriev I.V."/>
            <person name="Spatafora J.W."/>
            <person name="Aime M.C."/>
        </authorList>
    </citation>
    <scope>NUCLEOTIDE SEQUENCE [LARGE SCALE GENOMIC DNA]</scope>
    <source>
        <strain evidence="4 5">MCA 3645</strain>
    </source>
</reference>
<feature type="region of interest" description="Disordered" evidence="2">
    <location>
        <begin position="268"/>
        <end position="314"/>
    </location>
</feature>
<dbReference type="GO" id="GO:0006446">
    <property type="term" value="P:regulation of translational initiation"/>
    <property type="evidence" value="ECO:0007669"/>
    <property type="project" value="TreeGrafter"/>
</dbReference>
<protein>
    <recommendedName>
        <fullName evidence="3">Impact N-terminal domain-containing protein</fullName>
    </recommendedName>
</protein>
<feature type="compositionally biased region" description="Basic and acidic residues" evidence="2">
    <location>
        <begin position="230"/>
        <end position="243"/>
    </location>
</feature>
<dbReference type="STRING" id="1882483.A0A317XJT1"/>
<feature type="compositionally biased region" description="Low complexity" evidence="2">
    <location>
        <begin position="277"/>
        <end position="314"/>
    </location>
</feature>
<dbReference type="OrthoDB" id="69641at2759"/>
<feature type="compositionally biased region" description="Basic and acidic residues" evidence="2">
    <location>
        <begin position="150"/>
        <end position="160"/>
    </location>
</feature>
<feature type="compositionally biased region" description="Polar residues" evidence="2">
    <location>
        <begin position="680"/>
        <end position="690"/>
    </location>
</feature>
<dbReference type="SUPFAM" id="SSF54211">
    <property type="entry name" value="Ribosomal protein S5 domain 2-like"/>
    <property type="match status" value="1"/>
</dbReference>
<dbReference type="InterPro" id="IPR023582">
    <property type="entry name" value="Impact"/>
</dbReference>
<comment type="similarity">
    <text evidence="1">Belongs to the IMPACT family.</text>
</comment>
<name>A0A317XJT1_9BASI</name>
<feature type="compositionally biased region" description="Low complexity" evidence="2">
    <location>
        <begin position="750"/>
        <end position="769"/>
    </location>
</feature>
<dbReference type="Gene3D" id="3.30.230.30">
    <property type="entry name" value="Impact, N-terminal domain"/>
    <property type="match status" value="1"/>
</dbReference>
<feature type="compositionally biased region" description="Basic residues" evidence="2">
    <location>
        <begin position="161"/>
        <end position="172"/>
    </location>
</feature>
<dbReference type="InParanoid" id="A0A317XJT1"/>
<feature type="compositionally biased region" description="Acidic residues" evidence="2">
    <location>
        <begin position="177"/>
        <end position="205"/>
    </location>
</feature>
<feature type="compositionally biased region" description="Polar residues" evidence="2">
    <location>
        <begin position="637"/>
        <end position="647"/>
    </location>
</feature>
<dbReference type="InterPro" id="IPR036956">
    <property type="entry name" value="Impact_N_sf"/>
</dbReference>
<accession>A0A317XJT1</accession>
<evidence type="ECO:0000313" key="5">
    <source>
        <dbReference type="Proteomes" id="UP000246740"/>
    </source>
</evidence>
<feature type="compositionally biased region" description="Acidic residues" evidence="2">
    <location>
        <begin position="122"/>
        <end position="149"/>
    </location>
</feature>
<evidence type="ECO:0000256" key="2">
    <source>
        <dbReference type="SAM" id="MobiDB-lite"/>
    </source>
</evidence>
<dbReference type="InterPro" id="IPR001498">
    <property type="entry name" value="Impact_N"/>
</dbReference>
<feature type="region of interest" description="Disordered" evidence="2">
    <location>
        <begin position="568"/>
        <end position="795"/>
    </location>
</feature>
<evidence type="ECO:0000256" key="1">
    <source>
        <dbReference type="ARBA" id="ARBA00007665"/>
    </source>
</evidence>
<dbReference type="PANTHER" id="PTHR16301">
    <property type="entry name" value="IMPACT-RELATED"/>
    <property type="match status" value="1"/>
</dbReference>
<dbReference type="Pfam" id="PF01205">
    <property type="entry name" value="Impact_N"/>
    <property type="match status" value="1"/>
</dbReference>
<proteinExistence type="inferred from homology"/>
<keyword evidence="5" id="KW-1185">Reference proteome</keyword>
<dbReference type="EMBL" id="KZ819200">
    <property type="protein sequence ID" value="PWY98092.1"/>
    <property type="molecule type" value="Genomic_DNA"/>
</dbReference>
<evidence type="ECO:0000313" key="4">
    <source>
        <dbReference type="EMBL" id="PWY98092.1"/>
    </source>
</evidence>
<dbReference type="AlphaFoldDB" id="A0A317XJT1"/>
<dbReference type="GO" id="GO:0140469">
    <property type="term" value="P:GCN2-mediated signaling"/>
    <property type="evidence" value="ECO:0007669"/>
    <property type="project" value="TreeGrafter"/>
</dbReference>
<feature type="region of interest" description="Disordered" evidence="2">
    <location>
        <begin position="510"/>
        <end position="531"/>
    </location>
</feature>
<dbReference type="GO" id="GO:0005737">
    <property type="term" value="C:cytoplasm"/>
    <property type="evidence" value="ECO:0007669"/>
    <property type="project" value="TreeGrafter"/>
</dbReference>
<sequence>MSASRRKRAGDPTTEPPPVTRSTRQTRAQIKQEYNQDRLDLHHPPPPVPLQVKPEPSGSVEHGSEPVVEAPVVSADGATAGLSLEEQDALLAAELERERQEMLGESEPTSPAATQQHSDVPQDYEEDESEDDEAIDAAEEEEEEEDNSEDEWRPPEEQSSRKSRTSKRKRGQHTYSEEEPTNAAEDPDEGESDGESSLEDDLQDDELPKSSANSSTANRSKRQKQTNGEGSHENEEQRSVEHDHEEDEFDEEAARIQAEVEAAAAWAEVRKRKEAGHTASSHPASAANPNGSAEASASASASASSASGSGPAPSLTAWLGRGPSAASSVAELSAALPMPTTCAEAQIVDRSSLFIGYVYPLTVVTSGYIATLLSHLTRVVHPTVPVNLLPPQFANAPANKRGSSHDMYAYRVLQLKRARTGLGGPDDFGLVEEKQDDGERWGGDRVLKVAREEGAADVLVVVSRWYGGELLGPVRFEHIENAARSALVRHIHLEEIDEFRQRIQHLDAKLDRLRRRNPPPSGATSSGSEYVPNGYAELDVAKGQRLWLARQKALEVLQRRIASSGLVAESRGEAAGVASRVEEAGDPDHDADGSADRTHPEPVESEVAADTATEAGESGTPDIQVGHAETPDPSLVPTVSRTVQTSEDPVPAPASVSDAVAEVTVKPEPLEPTLDPASPPTHTSLSNSDSAAALKPETPDTRDLLASAASLSRDDARQQRLTAIRVKREEDVTRTLSNPLGRDPGAAFTGQSVQVQVQVQGGVPSVSPSEHGSVRSRSRSRSRSASVGLDGWDEL</sequence>
<feature type="compositionally biased region" description="Polar residues" evidence="2">
    <location>
        <begin position="107"/>
        <end position="119"/>
    </location>
</feature>
<dbReference type="InterPro" id="IPR020568">
    <property type="entry name" value="Ribosomal_Su5_D2-typ_SF"/>
</dbReference>
<gene>
    <name evidence="4" type="ORF">BCV70DRAFT_202269</name>
</gene>
<feature type="compositionally biased region" description="Polar residues" evidence="2">
    <location>
        <begin position="20"/>
        <end position="33"/>
    </location>
</feature>